<protein>
    <submittedName>
        <fullName evidence="1">Uncharacterized protein</fullName>
    </submittedName>
</protein>
<dbReference type="PATRIC" id="fig|83552.4.peg.350"/>
<name>A0A0C1EBB2_9BACT</name>
<reference evidence="1 2" key="1">
    <citation type="journal article" date="2014" name="Mol. Biol. Evol.">
        <title>Massive expansion of Ubiquitination-related gene families within the Chlamydiae.</title>
        <authorList>
            <person name="Domman D."/>
            <person name="Collingro A."/>
            <person name="Lagkouvardos I."/>
            <person name="Gehre L."/>
            <person name="Weinmaier T."/>
            <person name="Rattei T."/>
            <person name="Subtil A."/>
            <person name="Horn M."/>
        </authorList>
    </citation>
    <scope>NUCLEOTIDE SEQUENCE [LARGE SCALE GENOMIC DNA]</scope>
    <source>
        <strain evidence="1 2">OEW1</strain>
    </source>
</reference>
<dbReference type="EMBL" id="JSAM01000020">
    <property type="protein sequence ID" value="KIA78422.1"/>
    <property type="molecule type" value="Genomic_DNA"/>
</dbReference>
<evidence type="ECO:0000313" key="1">
    <source>
        <dbReference type="EMBL" id="KIA78422.1"/>
    </source>
</evidence>
<proteinExistence type="predicted"/>
<organism evidence="1 2">
    <name type="scientific">Parachlamydia acanthamoebae</name>
    <dbReference type="NCBI Taxonomy" id="83552"/>
    <lineage>
        <taxon>Bacteria</taxon>
        <taxon>Pseudomonadati</taxon>
        <taxon>Chlamydiota</taxon>
        <taxon>Chlamydiia</taxon>
        <taxon>Parachlamydiales</taxon>
        <taxon>Parachlamydiaceae</taxon>
        <taxon>Parachlamydia</taxon>
    </lineage>
</organism>
<accession>A0A0C1EBB2</accession>
<dbReference type="AlphaFoldDB" id="A0A0C1EBB2"/>
<dbReference type="Proteomes" id="UP000031307">
    <property type="component" value="Unassembled WGS sequence"/>
</dbReference>
<sequence length="42" mass="4730">MYETIATFIQTIMDLESSLVSAQFNQRTQDALAQDTLSSFLT</sequence>
<gene>
    <name evidence="1" type="ORF">DB43_DZ00090</name>
</gene>
<comment type="caution">
    <text evidence="1">The sequence shown here is derived from an EMBL/GenBank/DDBJ whole genome shotgun (WGS) entry which is preliminary data.</text>
</comment>
<evidence type="ECO:0000313" key="2">
    <source>
        <dbReference type="Proteomes" id="UP000031307"/>
    </source>
</evidence>